<dbReference type="Gene3D" id="2.40.128.20">
    <property type="match status" value="1"/>
</dbReference>
<organism evidence="1">
    <name type="scientific">Amblyomma triste</name>
    <name type="common">Neotropical tick</name>
    <dbReference type="NCBI Taxonomy" id="251400"/>
    <lineage>
        <taxon>Eukaryota</taxon>
        <taxon>Metazoa</taxon>
        <taxon>Ecdysozoa</taxon>
        <taxon>Arthropoda</taxon>
        <taxon>Chelicerata</taxon>
        <taxon>Arachnida</taxon>
        <taxon>Acari</taxon>
        <taxon>Parasitiformes</taxon>
        <taxon>Ixodida</taxon>
        <taxon>Ixodoidea</taxon>
        <taxon>Ixodidae</taxon>
        <taxon>Amblyomminae</taxon>
        <taxon>Amblyomma</taxon>
    </lineage>
</organism>
<sequence length="229" mass="26243">MSRLLAASLTRRHLASDIVSLCAFFISLEAFDRSEMIADAAATRSLERNNGAQLNIIRVFNTTLPVWLYQTSQPNEFTYEDIPDVTFKQECIFNKMINITNEMYHFYRKVTINGNKLKSHYLGEFDQEQQPPTSMSVSDLSDNKLPFERMTLIYSKRGCSVFKIELLDEAKNKGHTTHPPDCEMYVKKKGGPITPSDDCKKAYQENCKEETYVTYDTSCGVGTDNKRIQ</sequence>
<evidence type="ECO:0000313" key="1">
    <source>
        <dbReference type="EMBL" id="JAC31096.1"/>
    </source>
</evidence>
<protein>
    <submittedName>
        <fullName evidence="1">Putative lipocalin-2 1</fullName>
    </submittedName>
</protein>
<dbReference type="EMBL" id="GBBM01004322">
    <property type="protein sequence ID" value="JAC31096.1"/>
    <property type="molecule type" value="mRNA"/>
</dbReference>
<proteinExistence type="evidence at transcript level"/>
<reference evidence="1" key="1">
    <citation type="submission" date="2014-03" db="EMBL/GenBank/DDBJ databases">
        <title>The sialotranscriptome of Amblyomma triste, Amblyomma parvum and Amblyomma cajennense ticks, uncovered by 454-based RNA-seq.</title>
        <authorList>
            <person name="Garcia G.R."/>
            <person name="Gardinassi L.G."/>
            <person name="Ribeiro J.M."/>
            <person name="Anatriello E."/>
            <person name="Ferreira B.R."/>
            <person name="Moreira H.N."/>
            <person name="Mafra C."/>
            <person name="Olegario M.M."/>
            <person name="Szabo P.J."/>
            <person name="Miranda-Santos I.K."/>
            <person name="Maruyama S.R."/>
        </authorList>
    </citation>
    <scope>NUCLEOTIDE SEQUENCE</scope>
    <source>
        <strain evidence="1">Mato Grasso do Sul</strain>
        <tissue evidence="1">Salivary glands</tissue>
    </source>
</reference>
<dbReference type="SUPFAM" id="SSF50814">
    <property type="entry name" value="Lipocalins"/>
    <property type="match status" value="1"/>
</dbReference>
<dbReference type="InterPro" id="IPR012674">
    <property type="entry name" value="Calycin"/>
</dbReference>
<dbReference type="AlphaFoldDB" id="A0A023GA27"/>
<accession>A0A023GA27</accession>
<name>A0A023GA27_AMBTT</name>